<dbReference type="InterPro" id="IPR032675">
    <property type="entry name" value="LRR_dom_sf"/>
</dbReference>
<dbReference type="AlphaFoldDB" id="A0A4V6D4Z7"/>
<accession>A0A4V6D4Z7</accession>
<dbReference type="FunFam" id="1.20.1280.50:FF:000037">
    <property type="entry name" value="F-box protein SKIP19"/>
    <property type="match status" value="1"/>
</dbReference>
<dbReference type="SUPFAM" id="SSF81383">
    <property type="entry name" value="F-box domain"/>
    <property type="match status" value="1"/>
</dbReference>
<proteinExistence type="predicted"/>
<dbReference type="InterPro" id="IPR036047">
    <property type="entry name" value="F-box-like_dom_sf"/>
</dbReference>
<sequence length="298" mass="33447">MASSSGSCCLRRCMEPPPAARDWAGLPRDVLCIVFLKLGIREIMRGAEFACTAWRRVALKEPALWRRIYMPTIWRHGAALDRAAGQCVAFTGPCDNHSLLDLAERAPSLKSLDLFDFVACNEVLDEALKQLPLLEDLEISPAHRSSDDSRRLFLPVCQACPRLKKLVLGRQKVFAHDYSDDGVDDGDQQQSHRERWSWDCIFRPAVEKQALETPVMSELRSLQLFDCELNTAGLYQILDVCPLLESLHVTGPSVHGEMEKKLREICAGLGKGSLPSHEAADDEGSDDYCNSQEYDDWN</sequence>
<reference evidence="3" key="1">
    <citation type="submission" date="2019-03" db="EMBL/GenBank/DDBJ databases">
        <title>WGS assembly of Setaria viridis.</title>
        <authorList>
            <person name="Huang P."/>
            <person name="Jenkins J."/>
            <person name="Grimwood J."/>
            <person name="Barry K."/>
            <person name="Healey A."/>
            <person name="Mamidi S."/>
            <person name="Sreedasyam A."/>
            <person name="Shu S."/>
            <person name="Feldman M."/>
            <person name="Wu J."/>
            <person name="Yu Y."/>
            <person name="Chen C."/>
            <person name="Johnson J."/>
            <person name="Rokhsar D."/>
            <person name="Baxter I."/>
            <person name="Schmutz J."/>
            <person name="Brutnell T."/>
            <person name="Kellogg E."/>
        </authorList>
    </citation>
    <scope>NUCLEOTIDE SEQUENCE [LARGE SCALE GENOMIC DNA]</scope>
</reference>
<dbReference type="Gene3D" id="3.80.10.10">
    <property type="entry name" value="Ribonuclease Inhibitor"/>
    <property type="match status" value="1"/>
</dbReference>
<dbReference type="SUPFAM" id="SSF52047">
    <property type="entry name" value="RNI-like"/>
    <property type="match status" value="1"/>
</dbReference>
<dbReference type="Gramene" id="TKW08496">
    <property type="protein sequence ID" value="TKW08496"/>
    <property type="gene ID" value="SEVIR_6G031900v2"/>
</dbReference>
<dbReference type="Pfam" id="PF12937">
    <property type="entry name" value="F-box-like"/>
    <property type="match status" value="1"/>
</dbReference>
<evidence type="ECO:0000259" key="2">
    <source>
        <dbReference type="Pfam" id="PF12937"/>
    </source>
</evidence>
<dbReference type="InterPro" id="IPR001810">
    <property type="entry name" value="F-box_dom"/>
</dbReference>
<feature type="domain" description="F-box" evidence="2">
    <location>
        <begin position="23"/>
        <end position="70"/>
    </location>
</feature>
<keyword evidence="4" id="KW-1185">Reference proteome</keyword>
<evidence type="ECO:0000313" key="3">
    <source>
        <dbReference type="EMBL" id="TKW08496.1"/>
    </source>
</evidence>
<name>A0A4V6D4Z7_SETVI</name>
<dbReference type="PANTHER" id="PTHR38926">
    <property type="entry name" value="F-BOX DOMAIN CONTAINING PROTEIN, EXPRESSED"/>
    <property type="match status" value="1"/>
</dbReference>
<organism evidence="3 4">
    <name type="scientific">Setaria viridis</name>
    <name type="common">Green bristlegrass</name>
    <name type="synonym">Setaria italica subsp. viridis</name>
    <dbReference type="NCBI Taxonomy" id="4556"/>
    <lineage>
        <taxon>Eukaryota</taxon>
        <taxon>Viridiplantae</taxon>
        <taxon>Streptophyta</taxon>
        <taxon>Embryophyta</taxon>
        <taxon>Tracheophyta</taxon>
        <taxon>Spermatophyta</taxon>
        <taxon>Magnoliopsida</taxon>
        <taxon>Liliopsida</taxon>
        <taxon>Poales</taxon>
        <taxon>Poaceae</taxon>
        <taxon>PACMAD clade</taxon>
        <taxon>Panicoideae</taxon>
        <taxon>Panicodae</taxon>
        <taxon>Paniceae</taxon>
        <taxon>Cenchrinae</taxon>
        <taxon>Setaria</taxon>
    </lineage>
</organism>
<gene>
    <name evidence="3" type="ORF">SEVIR_6G031900v2</name>
</gene>
<feature type="region of interest" description="Disordered" evidence="1">
    <location>
        <begin position="274"/>
        <end position="298"/>
    </location>
</feature>
<dbReference type="Proteomes" id="UP000298652">
    <property type="component" value="Chromosome 6"/>
</dbReference>
<evidence type="ECO:0000313" key="4">
    <source>
        <dbReference type="Proteomes" id="UP000298652"/>
    </source>
</evidence>
<protein>
    <recommendedName>
        <fullName evidence="2">F-box domain-containing protein</fullName>
    </recommendedName>
</protein>
<dbReference type="EMBL" id="CM016557">
    <property type="protein sequence ID" value="TKW08496.1"/>
    <property type="molecule type" value="Genomic_DNA"/>
</dbReference>
<dbReference type="Gene3D" id="1.20.1280.50">
    <property type="match status" value="1"/>
</dbReference>
<evidence type="ECO:0000256" key="1">
    <source>
        <dbReference type="SAM" id="MobiDB-lite"/>
    </source>
</evidence>
<dbReference type="OMA" id="TEWRNIS"/>
<dbReference type="PANTHER" id="PTHR38926:SF74">
    <property type="entry name" value="OS08G0193600 PROTEIN"/>
    <property type="match status" value="1"/>
</dbReference>